<protein>
    <submittedName>
        <fullName evidence="3">Uncharacterized protein</fullName>
    </submittedName>
</protein>
<organism evidence="4">
    <name type="scientific">Serpula lacrymans var. lacrymans (strain S7.3)</name>
    <name type="common">Dry rot fungus</name>
    <dbReference type="NCBI Taxonomy" id="936435"/>
    <lineage>
        <taxon>Eukaryota</taxon>
        <taxon>Fungi</taxon>
        <taxon>Dikarya</taxon>
        <taxon>Basidiomycota</taxon>
        <taxon>Agaricomycotina</taxon>
        <taxon>Agaricomycetes</taxon>
        <taxon>Agaricomycetidae</taxon>
        <taxon>Boletales</taxon>
        <taxon>Coniophorineae</taxon>
        <taxon>Serpulaceae</taxon>
        <taxon>Serpula</taxon>
    </lineage>
</organism>
<accession>F8QJ23</accession>
<dbReference type="InParanoid" id="F8QJ23"/>
<reference evidence="4" key="1">
    <citation type="journal article" date="2011" name="Science">
        <title>The plant cell wall-decomposing machinery underlies the functional diversity of forest fungi.</title>
        <authorList>
            <person name="Eastwood D.C."/>
            <person name="Floudas D."/>
            <person name="Binder M."/>
            <person name="Majcherczyk A."/>
            <person name="Schneider P."/>
            <person name="Aerts A."/>
            <person name="Asiegbu F.O."/>
            <person name="Baker S.E."/>
            <person name="Barry K."/>
            <person name="Bendiksby M."/>
            <person name="Blumentritt M."/>
            <person name="Coutinho P.M."/>
            <person name="Cullen D."/>
            <person name="de Vries R.P."/>
            <person name="Gathman A."/>
            <person name="Goodell B."/>
            <person name="Henrissat B."/>
            <person name="Ihrmark K."/>
            <person name="Kauserud H."/>
            <person name="Kohler A."/>
            <person name="LaButti K."/>
            <person name="Lapidus A."/>
            <person name="Lavin J.L."/>
            <person name="Lee Y.-H."/>
            <person name="Lindquist E."/>
            <person name="Lilly W."/>
            <person name="Lucas S."/>
            <person name="Morin E."/>
            <person name="Murat C."/>
            <person name="Oguiza J.A."/>
            <person name="Park J."/>
            <person name="Pisabarro A.G."/>
            <person name="Riley R."/>
            <person name="Rosling A."/>
            <person name="Salamov A."/>
            <person name="Schmidt O."/>
            <person name="Schmutz J."/>
            <person name="Skrede I."/>
            <person name="Stenlid J."/>
            <person name="Wiebenga A."/>
            <person name="Xie X."/>
            <person name="Kuees U."/>
            <person name="Hibbett D.S."/>
            <person name="Hoffmeister D."/>
            <person name="Hoegberg N."/>
            <person name="Martin F."/>
            <person name="Grigoriev I.V."/>
            <person name="Watkinson S.C."/>
        </authorList>
    </citation>
    <scope>NUCLEOTIDE SEQUENCE [LARGE SCALE GENOMIC DNA]</scope>
    <source>
        <strain evidence="4">strain S7.3</strain>
    </source>
</reference>
<keyword evidence="2" id="KW-0472">Membrane</keyword>
<feature type="compositionally biased region" description="Basic and acidic residues" evidence="1">
    <location>
        <begin position="57"/>
        <end position="87"/>
    </location>
</feature>
<feature type="region of interest" description="Disordered" evidence="1">
    <location>
        <begin position="49"/>
        <end position="87"/>
    </location>
</feature>
<dbReference type="EMBL" id="GL945543">
    <property type="protein sequence ID" value="EGN91700.1"/>
    <property type="molecule type" value="Genomic_DNA"/>
</dbReference>
<name>F8QJ23_SERL3</name>
<keyword evidence="4" id="KW-1185">Reference proteome</keyword>
<evidence type="ECO:0000313" key="4">
    <source>
        <dbReference type="Proteomes" id="UP000008063"/>
    </source>
</evidence>
<evidence type="ECO:0000256" key="1">
    <source>
        <dbReference type="SAM" id="MobiDB-lite"/>
    </source>
</evidence>
<keyword evidence="2" id="KW-1133">Transmembrane helix</keyword>
<evidence type="ECO:0000313" key="3">
    <source>
        <dbReference type="EMBL" id="EGN91700.1"/>
    </source>
</evidence>
<proteinExistence type="predicted"/>
<evidence type="ECO:0000256" key="2">
    <source>
        <dbReference type="SAM" id="Phobius"/>
    </source>
</evidence>
<dbReference type="Proteomes" id="UP000008063">
    <property type="component" value="Unassembled WGS sequence"/>
</dbReference>
<feature type="transmembrane region" description="Helical" evidence="2">
    <location>
        <begin position="130"/>
        <end position="149"/>
    </location>
</feature>
<sequence>MVALLLAEDGIRLDLEDDGGSTPLMLARSREDIGMVRLPEQRLMDASQEKGAALAEGAERDDVSPPHDISLLDKKSETHHTTPDVKPPHPPWTTAVLYECWQSRSFWLRCPLLFALLSPIAAVASFSQFFFFFAVSCCCLLFILVWVVGRVSRRGPGA</sequence>
<dbReference type="HOGENOM" id="CLU_1670451_0_0_1"/>
<gene>
    <name evidence="3" type="ORF">SERLA73DRAFT_173401</name>
</gene>
<dbReference type="AlphaFoldDB" id="F8QJ23"/>
<keyword evidence="2" id="KW-0812">Transmembrane</keyword>